<evidence type="ECO:0000313" key="3">
    <source>
        <dbReference type="EMBL" id="PNH00439.1"/>
    </source>
</evidence>
<evidence type="ECO:0000256" key="1">
    <source>
        <dbReference type="SAM" id="MobiDB-lite"/>
    </source>
</evidence>
<keyword evidence="4" id="KW-1185">Reference proteome</keyword>
<dbReference type="EMBL" id="PGGS01001408">
    <property type="protein sequence ID" value="PNH00439.1"/>
    <property type="molecule type" value="Genomic_DNA"/>
</dbReference>
<feature type="transmembrane region" description="Helical" evidence="2">
    <location>
        <begin position="20"/>
        <end position="38"/>
    </location>
</feature>
<sequence>MTGTEVGGTMPNSVTTMVTYSAGITSYLSSLCVMLSSCTRSLNLCVSQQIMTGLLCACAIMATAAVPARESTGREAGEGLAGGLAPDAQRTLLDGEEALLRLGKRLAEQGQRGRGTSRTPISSVATTESMANSQSPCDPPLPLLLLPLVASWAGRWARVSLRCCARAMAKTLDRLGPRS</sequence>
<name>A0A2J7ZJJ6_9CHLO</name>
<keyword evidence="2" id="KW-0472">Membrane</keyword>
<keyword evidence="2" id="KW-1133">Transmembrane helix</keyword>
<keyword evidence="2" id="KW-0812">Transmembrane</keyword>
<feature type="region of interest" description="Disordered" evidence="1">
    <location>
        <begin position="106"/>
        <end position="136"/>
    </location>
</feature>
<evidence type="ECO:0000256" key="2">
    <source>
        <dbReference type="SAM" id="Phobius"/>
    </source>
</evidence>
<evidence type="ECO:0000313" key="4">
    <source>
        <dbReference type="Proteomes" id="UP000236333"/>
    </source>
</evidence>
<reference evidence="3 4" key="1">
    <citation type="journal article" date="2017" name="Mol. Biol. Evol.">
        <title>The 4-celled Tetrabaena socialis nuclear genome reveals the essential components for genetic control of cell number at the origin of multicellularity in the volvocine lineage.</title>
        <authorList>
            <person name="Featherston J."/>
            <person name="Arakaki Y."/>
            <person name="Hanschen E.R."/>
            <person name="Ferris P.J."/>
            <person name="Michod R.E."/>
            <person name="Olson B.J.S.C."/>
            <person name="Nozaki H."/>
            <person name="Durand P.M."/>
        </authorList>
    </citation>
    <scope>NUCLEOTIDE SEQUENCE [LARGE SCALE GENOMIC DNA]</scope>
    <source>
        <strain evidence="3 4">NIES-571</strain>
    </source>
</reference>
<feature type="transmembrane region" description="Helical" evidence="2">
    <location>
        <begin position="50"/>
        <end position="68"/>
    </location>
</feature>
<accession>A0A2J7ZJJ6</accession>
<dbReference type="Proteomes" id="UP000236333">
    <property type="component" value="Unassembled WGS sequence"/>
</dbReference>
<gene>
    <name evidence="3" type="ORF">TSOC_013738</name>
</gene>
<feature type="compositionally biased region" description="Polar residues" evidence="1">
    <location>
        <begin position="114"/>
        <end position="136"/>
    </location>
</feature>
<dbReference type="AlphaFoldDB" id="A0A2J7ZJJ6"/>
<organism evidence="3 4">
    <name type="scientific">Tetrabaena socialis</name>
    <dbReference type="NCBI Taxonomy" id="47790"/>
    <lineage>
        <taxon>Eukaryota</taxon>
        <taxon>Viridiplantae</taxon>
        <taxon>Chlorophyta</taxon>
        <taxon>core chlorophytes</taxon>
        <taxon>Chlorophyceae</taxon>
        <taxon>CS clade</taxon>
        <taxon>Chlamydomonadales</taxon>
        <taxon>Tetrabaenaceae</taxon>
        <taxon>Tetrabaena</taxon>
    </lineage>
</organism>
<comment type="caution">
    <text evidence="3">The sequence shown here is derived from an EMBL/GenBank/DDBJ whole genome shotgun (WGS) entry which is preliminary data.</text>
</comment>
<proteinExistence type="predicted"/>
<protein>
    <submittedName>
        <fullName evidence="3">Uncharacterized protein</fullName>
    </submittedName>
</protein>